<dbReference type="AlphaFoldDB" id="A0AAD7IRS8"/>
<comment type="caution">
    <text evidence="2">The sequence shown here is derived from an EMBL/GenBank/DDBJ whole genome shotgun (WGS) entry which is preliminary data.</text>
</comment>
<protein>
    <submittedName>
        <fullName evidence="2">Uncharacterized protein</fullName>
    </submittedName>
</protein>
<name>A0AAD7IRS8_9AGAR</name>
<keyword evidence="3" id="KW-1185">Reference proteome</keyword>
<reference evidence="2" key="1">
    <citation type="submission" date="2023-03" db="EMBL/GenBank/DDBJ databases">
        <title>Massive genome expansion in bonnet fungi (Mycena s.s.) driven by repeated elements and novel gene families across ecological guilds.</title>
        <authorList>
            <consortium name="Lawrence Berkeley National Laboratory"/>
            <person name="Harder C.B."/>
            <person name="Miyauchi S."/>
            <person name="Viragh M."/>
            <person name="Kuo A."/>
            <person name="Thoen E."/>
            <person name="Andreopoulos B."/>
            <person name="Lu D."/>
            <person name="Skrede I."/>
            <person name="Drula E."/>
            <person name="Henrissat B."/>
            <person name="Morin E."/>
            <person name="Kohler A."/>
            <person name="Barry K."/>
            <person name="LaButti K."/>
            <person name="Morin E."/>
            <person name="Salamov A."/>
            <person name="Lipzen A."/>
            <person name="Mereny Z."/>
            <person name="Hegedus B."/>
            <person name="Baldrian P."/>
            <person name="Stursova M."/>
            <person name="Weitz H."/>
            <person name="Taylor A."/>
            <person name="Grigoriev I.V."/>
            <person name="Nagy L.G."/>
            <person name="Martin F."/>
            <person name="Kauserud H."/>
        </authorList>
    </citation>
    <scope>NUCLEOTIDE SEQUENCE</scope>
    <source>
        <strain evidence="2">CBHHK182m</strain>
    </source>
</reference>
<dbReference type="Proteomes" id="UP001215598">
    <property type="component" value="Unassembled WGS sequence"/>
</dbReference>
<feature type="region of interest" description="Disordered" evidence="1">
    <location>
        <begin position="293"/>
        <end position="323"/>
    </location>
</feature>
<feature type="region of interest" description="Disordered" evidence="1">
    <location>
        <begin position="195"/>
        <end position="232"/>
    </location>
</feature>
<proteinExistence type="predicted"/>
<evidence type="ECO:0000313" key="3">
    <source>
        <dbReference type="Proteomes" id="UP001215598"/>
    </source>
</evidence>
<evidence type="ECO:0000313" key="2">
    <source>
        <dbReference type="EMBL" id="KAJ7749138.1"/>
    </source>
</evidence>
<gene>
    <name evidence="2" type="ORF">B0H16DRAFT_1691930</name>
</gene>
<dbReference type="EMBL" id="JARKIB010000070">
    <property type="protein sequence ID" value="KAJ7749138.1"/>
    <property type="molecule type" value="Genomic_DNA"/>
</dbReference>
<accession>A0AAD7IRS8</accession>
<sequence length="338" mass="36566">MEGGSQGIRRWEGVGERSRLLDFSELWVEAVVVEDKGRVKLCNIPFGKSHVSCSRPQQAHTSTRLFVDPQAHTSVTGSCVPIQVPDNVPASAIAALAGLEVNGINLPTAVTDLLDHADPTSQRRAGLTHAGSSPRLGSSALSAHQPLCPLYPRPSSRRLLCLHSYLLLRDRLDSRAAPPQGMHVHYVLSSDSSLVSAPYEPTHQTPPRPTPAQPSGSPPAPRESSSHSKLRAAERARQFFSRAWTRARVGFEARIAERTDGGGGLKRVGGPGAGDLRHVRVCVEPRALCGGDLERGGAGRNREHRRRRRHAEPPSPATPRSHSFNVQLGDLLVFPPSH</sequence>
<feature type="region of interest" description="Disordered" evidence="1">
    <location>
        <begin position="120"/>
        <end position="139"/>
    </location>
</feature>
<organism evidence="2 3">
    <name type="scientific">Mycena metata</name>
    <dbReference type="NCBI Taxonomy" id="1033252"/>
    <lineage>
        <taxon>Eukaryota</taxon>
        <taxon>Fungi</taxon>
        <taxon>Dikarya</taxon>
        <taxon>Basidiomycota</taxon>
        <taxon>Agaricomycotina</taxon>
        <taxon>Agaricomycetes</taxon>
        <taxon>Agaricomycetidae</taxon>
        <taxon>Agaricales</taxon>
        <taxon>Marasmiineae</taxon>
        <taxon>Mycenaceae</taxon>
        <taxon>Mycena</taxon>
    </lineage>
</organism>
<evidence type="ECO:0000256" key="1">
    <source>
        <dbReference type="SAM" id="MobiDB-lite"/>
    </source>
</evidence>
<feature type="compositionally biased region" description="Pro residues" evidence="1">
    <location>
        <begin position="204"/>
        <end position="221"/>
    </location>
</feature>